<proteinExistence type="predicted"/>
<evidence type="ECO:0000313" key="1">
    <source>
        <dbReference type="EMBL" id="KAH7307690.1"/>
    </source>
</evidence>
<dbReference type="AlphaFoldDB" id="A0A8T2S977"/>
<comment type="caution">
    <text evidence="1">The sequence shown here is derived from an EMBL/GenBank/DDBJ whole genome shotgun (WGS) entry which is preliminary data.</text>
</comment>
<keyword evidence="2" id="KW-1185">Reference proteome</keyword>
<name>A0A8T2S977_CERRI</name>
<reference evidence="1" key="1">
    <citation type="submission" date="2021-08" db="EMBL/GenBank/DDBJ databases">
        <title>WGS assembly of Ceratopteris richardii.</title>
        <authorList>
            <person name="Marchant D.B."/>
            <person name="Chen G."/>
            <person name="Jenkins J."/>
            <person name="Shu S."/>
            <person name="Leebens-Mack J."/>
            <person name="Grimwood J."/>
            <person name="Schmutz J."/>
            <person name="Soltis P."/>
            <person name="Soltis D."/>
            <person name="Chen Z.-H."/>
        </authorList>
    </citation>
    <scope>NUCLEOTIDE SEQUENCE</scope>
    <source>
        <strain evidence="1">Whitten #5841</strain>
        <tissue evidence="1">Leaf</tissue>
    </source>
</reference>
<dbReference type="InterPro" id="IPR036610">
    <property type="entry name" value="PEBP-like_sf"/>
</dbReference>
<dbReference type="PANTHER" id="PTHR11362">
    <property type="entry name" value="PHOSPHATIDYLETHANOLAMINE-BINDING PROTEIN"/>
    <property type="match status" value="1"/>
</dbReference>
<gene>
    <name evidence="1" type="ORF">KP509_22G072400</name>
</gene>
<organism evidence="1 2">
    <name type="scientific">Ceratopteris richardii</name>
    <name type="common">Triangle waterfern</name>
    <dbReference type="NCBI Taxonomy" id="49495"/>
    <lineage>
        <taxon>Eukaryota</taxon>
        <taxon>Viridiplantae</taxon>
        <taxon>Streptophyta</taxon>
        <taxon>Embryophyta</taxon>
        <taxon>Tracheophyta</taxon>
        <taxon>Polypodiopsida</taxon>
        <taxon>Polypodiidae</taxon>
        <taxon>Polypodiales</taxon>
        <taxon>Pteridineae</taxon>
        <taxon>Pteridaceae</taxon>
        <taxon>Parkerioideae</taxon>
        <taxon>Ceratopteris</taxon>
    </lineage>
</organism>
<dbReference type="PANTHER" id="PTHR11362:SF150">
    <property type="match status" value="1"/>
</dbReference>
<dbReference type="SUPFAM" id="SSF49777">
    <property type="entry name" value="PEBP-like"/>
    <property type="match status" value="1"/>
</dbReference>
<dbReference type="EMBL" id="CM035427">
    <property type="protein sequence ID" value="KAH7307690.1"/>
    <property type="molecule type" value="Genomic_DNA"/>
</dbReference>
<dbReference type="Gene3D" id="3.90.280.10">
    <property type="entry name" value="PEBP-like"/>
    <property type="match status" value="1"/>
</dbReference>
<protein>
    <submittedName>
        <fullName evidence="1">Uncharacterized protein</fullName>
    </submittedName>
</protein>
<sequence>MQNSACRLPKAILWGCLLITSYFLQVSYCDMSLKYSILPKWVDSYNAEPNVTLRVCYSATKCVGDDHVYSIDDIAGRPDVMMSGDGLDKNASYTMTLLDVDANNPHHPMYKPLLYWMVCDIPGDVHRYQDLGISGNAVKPYVHPHEWHNHEDVFGTHRMYLLLFKQERKIGYIHFGRDVRSLSMRKFTRQFDLHYPVAGACFDVNFEGFQDPPP</sequence>
<dbReference type="OrthoDB" id="2506647at2759"/>
<dbReference type="Proteomes" id="UP000825935">
    <property type="component" value="Chromosome 22"/>
</dbReference>
<dbReference type="InterPro" id="IPR035810">
    <property type="entry name" value="PEBP_euk"/>
</dbReference>
<accession>A0A8T2S977</accession>
<evidence type="ECO:0000313" key="2">
    <source>
        <dbReference type="Proteomes" id="UP000825935"/>
    </source>
</evidence>